<name>A0A238J4P3_9RHOB</name>
<gene>
    <name evidence="2" type="ORF">BOA8489_03327</name>
</gene>
<dbReference type="AlphaFoldDB" id="A0A238J4P3"/>
<evidence type="ECO:0000313" key="3">
    <source>
        <dbReference type="Proteomes" id="UP000201838"/>
    </source>
</evidence>
<dbReference type="RefSeq" id="WP_093975396.1">
    <property type="nucleotide sequence ID" value="NZ_FXXQ01000013.1"/>
</dbReference>
<evidence type="ECO:0000313" key="2">
    <source>
        <dbReference type="EMBL" id="SMX25192.1"/>
    </source>
</evidence>
<dbReference type="OrthoDB" id="6077989at2"/>
<evidence type="ECO:0000259" key="1">
    <source>
        <dbReference type="Pfam" id="PF01814"/>
    </source>
</evidence>
<dbReference type="CDD" id="cd12108">
    <property type="entry name" value="Hr-like"/>
    <property type="match status" value="1"/>
</dbReference>
<sequence>MENLSDRQTLPEALRVLLDEYPREAWDSSDNFGALIRFWLDRHMMFRKLMASLQHDTERALDGSVEAQILGGRVSRYGSMLVGELHGHHNIEDVHYFPKLRLLDKRIEAGFDLLDADHHALDGMIEAFTTDANKMLNAVSTLGEWRAPAEAFRKGLIRFERDLDRHLGDEEDLIVPVLLKYAPAGMV</sequence>
<dbReference type="EMBL" id="FXXQ01000013">
    <property type="protein sequence ID" value="SMX25192.1"/>
    <property type="molecule type" value="Genomic_DNA"/>
</dbReference>
<organism evidence="2 3">
    <name type="scientific">Boseongicola aestuarii</name>
    <dbReference type="NCBI Taxonomy" id="1470561"/>
    <lineage>
        <taxon>Bacteria</taxon>
        <taxon>Pseudomonadati</taxon>
        <taxon>Pseudomonadota</taxon>
        <taxon>Alphaproteobacteria</taxon>
        <taxon>Rhodobacterales</taxon>
        <taxon>Paracoccaceae</taxon>
        <taxon>Boseongicola</taxon>
    </lineage>
</organism>
<dbReference type="Proteomes" id="UP000201838">
    <property type="component" value="Unassembled WGS sequence"/>
</dbReference>
<accession>A0A238J4P3</accession>
<feature type="domain" description="Hemerythrin-like" evidence="1">
    <location>
        <begin position="35"/>
        <end position="178"/>
    </location>
</feature>
<proteinExistence type="predicted"/>
<dbReference type="InterPro" id="IPR012312">
    <property type="entry name" value="Hemerythrin-like"/>
</dbReference>
<dbReference type="Gene3D" id="1.20.120.520">
    <property type="entry name" value="nmb1532 protein domain like"/>
    <property type="match status" value="1"/>
</dbReference>
<keyword evidence="3" id="KW-1185">Reference proteome</keyword>
<reference evidence="2 3" key="1">
    <citation type="submission" date="2017-05" db="EMBL/GenBank/DDBJ databases">
        <authorList>
            <person name="Song R."/>
            <person name="Chenine A.L."/>
            <person name="Ruprecht R.M."/>
        </authorList>
    </citation>
    <scope>NUCLEOTIDE SEQUENCE [LARGE SCALE GENOMIC DNA]</scope>
    <source>
        <strain evidence="2 3">CECT 8489</strain>
    </source>
</reference>
<protein>
    <recommendedName>
        <fullName evidence="1">Hemerythrin-like domain-containing protein</fullName>
    </recommendedName>
</protein>
<dbReference type="Pfam" id="PF01814">
    <property type="entry name" value="Hemerythrin"/>
    <property type="match status" value="1"/>
</dbReference>